<accession>A0A0A9BEU2</accession>
<proteinExistence type="predicted"/>
<organism evidence="1">
    <name type="scientific">Arundo donax</name>
    <name type="common">Giant reed</name>
    <name type="synonym">Donax arundinaceus</name>
    <dbReference type="NCBI Taxonomy" id="35708"/>
    <lineage>
        <taxon>Eukaryota</taxon>
        <taxon>Viridiplantae</taxon>
        <taxon>Streptophyta</taxon>
        <taxon>Embryophyta</taxon>
        <taxon>Tracheophyta</taxon>
        <taxon>Spermatophyta</taxon>
        <taxon>Magnoliopsida</taxon>
        <taxon>Liliopsida</taxon>
        <taxon>Poales</taxon>
        <taxon>Poaceae</taxon>
        <taxon>PACMAD clade</taxon>
        <taxon>Arundinoideae</taxon>
        <taxon>Arundineae</taxon>
        <taxon>Arundo</taxon>
    </lineage>
</organism>
<reference evidence="1" key="2">
    <citation type="journal article" date="2015" name="Data Brief">
        <title>Shoot transcriptome of the giant reed, Arundo donax.</title>
        <authorList>
            <person name="Barrero R.A."/>
            <person name="Guerrero F.D."/>
            <person name="Moolhuijzen P."/>
            <person name="Goolsby J.A."/>
            <person name="Tidwell J."/>
            <person name="Bellgard S.E."/>
            <person name="Bellgard M.I."/>
        </authorList>
    </citation>
    <scope>NUCLEOTIDE SEQUENCE</scope>
    <source>
        <tissue evidence="1">Shoot tissue taken approximately 20 cm above the soil surface</tissue>
    </source>
</reference>
<name>A0A0A9BEU2_ARUDO</name>
<sequence>MAHLVKLLNKLSPFQYHMIIYATSPGILGRIWNGSVGFSSLCKNTAVTLLCTV</sequence>
<evidence type="ECO:0000313" key="1">
    <source>
        <dbReference type="EMBL" id="JAD60633.1"/>
    </source>
</evidence>
<reference evidence="1" key="1">
    <citation type="submission" date="2014-09" db="EMBL/GenBank/DDBJ databases">
        <authorList>
            <person name="Magalhaes I.L.F."/>
            <person name="Oliveira U."/>
            <person name="Santos F.R."/>
            <person name="Vidigal T.H.D.A."/>
            <person name="Brescovit A.D."/>
            <person name="Santos A.J."/>
        </authorList>
    </citation>
    <scope>NUCLEOTIDE SEQUENCE</scope>
    <source>
        <tissue evidence="1">Shoot tissue taken approximately 20 cm above the soil surface</tissue>
    </source>
</reference>
<protein>
    <submittedName>
        <fullName evidence="1">Uncharacterized protein</fullName>
    </submittedName>
</protein>
<dbReference type="EMBL" id="GBRH01237262">
    <property type="protein sequence ID" value="JAD60633.1"/>
    <property type="molecule type" value="Transcribed_RNA"/>
</dbReference>
<dbReference type="AlphaFoldDB" id="A0A0A9BEU2"/>